<reference evidence="2 3" key="1">
    <citation type="journal article" date="2016" name="Sci. Rep.">
        <title>Metabolic traits of an uncultured archaeal lineage -MSBL1- from brine pools of the Red Sea.</title>
        <authorList>
            <person name="Mwirichia R."/>
            <person name="Alam I."/>
            <person name="Rashid M."/>
            <person name="Vinu M."/>
            <person name="Ba-Alawi W."/>
            <person name="Anthony Kamau A."/>
            <person name="Kamanda Ngugi D."/>
            <person name="Goker M."/>
            <person name="Klenk H.P."/>
            <person name="Bajic V."/>
            <person name="Stingl U."/>
        </authorList>
    </citation>
    <scope>NUCLEOTIDE SEQUENCE [LARGE SCALE GENOMIC DNA]</scope>
    <source>
        <strain evidence="2">SCGC-AAA259D14</strain>
    </source>
</reference>
<comment type="caution">
    <text evidence="2">The sequence shown here is derived from an EMBL/GenBank/DDBJ whole genome shotgun (WGS) entry which is preliminary data.</text>
</comment>
<dbReference type="PANTHER" id="PTHR39652">
    <property type="entry name" value="UPF0201 PROTEIN TK1335"/>
    <property type="match status" value="1"/>
</dbReference>
<dbReference type="InterPro" id="IPR022803">
    <property type="entry name" value="Ribosomal_uL5_dom_sf"/>
</dbReference>
<dbReference type="EMBL" id="LHXL01000002">
    <property type="protein sequence ID" value="KXA90649.1"/>
    <property type="molecule type" value="Genomic_DNA"/>
</dbReference>
<gene>
    <name evidence="2" type="ORF">AKJ62_00335</name>
</gene>
<protein>
    <recommendedName>
        <fullName evidence="1">UPF0201 protein AKJ62_00335</fullName>
    </recommendedName>
</protein>
<sequence length="126" mass="14412">MKVEVKAKINPSEDPEKLTEALKSIFPSLDFEIMDDRIFGESNEFGSLEVFKNKLGLQSIRDSARRKLKKSREDNKIRFFLNKQAAFVHKVNFSDGETPLGPIEVVILAKDLDRVIDYLAPGKEDR</sequence>
<name>A0A133U8Z7_9EURY</name>
<dbReference type="Pfam" id="PF01877">
    <property type="entry name" value="RNA_binding"/>
    <property type="match status" value="1"/>
</dbReference>
<dbReference type="Gene3D" id="3.30.1440.10">
    <property type="match status" value="1"/>
</dbReference>
<organism evidence="2 3">
    <name type="scientific">candidate division MSBL1 archaeon SCGC-AAA259D14</name>
    <dbReference type="NCBI Taxonomy" id="1698261"/>
    <lineage>
        <taxon>Archaea</taxon>
        <taxon>Methanobacteriati</taxon>
        <taxon>Methanobacteriota</taxon>
        <taxon>candidate division MSBL1</taxon>
    </lineage>
</organism>
<comment type="similarity">
    <text evidence="1">Belongs to the UPF0201 family.</text>
</comment>
<evidence type="ECO:0000256" key="1">
    <source>
        <dbReference type="HAMAP-Rule" id="MF_01112"/>
    </source>
</evidence>
<evidence type="ECO:0000313" key="3">
    <source>
        <dbReference type="Proteomes" id="UP000070589"/>
    </source>
</evidence>
<dbReference type="PANTHER" id="PTHR39652:SF1">
    <property type="entry name" value="UPF0201 PROTEIN TK1335"/>
    <property type="match status" value="1"/>
</dbReference>
<dbReference type="SUPFAM" id="SSF55282">
    <property type="entry name" value="RL5-like"/>
    <property type="match status" value="1"/>
</dbReference>
<dbReference type="AlphaFoldDB" id="A0A133U8Z7"/>
<proteinExistence type="inferred from homology"/>
<evidence type="ECO:0000313" key="2">
    <source>
        <dbReference type="EMBL" id="KXA90649.1"/>
    </source>
</evidence>
<dbReference type="InterPro" id="IPR002739">
    <property type="entry name" value="PAB1135-like"/>
</dbReference>
<dbReference type="HAMAP" id="MF_01112">
    <property type="entry name" value="UPF0201"/>
    <property type="match status" value="1"/>
</dbReference>
<accession>A0A133U8Z7</accession>
<keyword evidence="3" id="KW-1185">Reference proteome</keyword>
<dbReference type="Proteomes" id="UP000070589">
    <property type="component" value="Unassembled WGS sequence"/>
</dbReference>